<dbReference type="GO" id="GO:0046872">
    <property type="term" value="F:metal ion binding"/>
    <property type="evidence" value="ECO:0007669"/>
    <property type="project" value="UniProtKB-KW"/>
</dbReference>
<accession>A0A540VCG5</accession>
<keyword evidence="6" id="KW-0547">Nucleotide-binding</keyword>
<dbReference type="Pfam" id="PF01909">
    <property type="entry name" value="NTP_transf_2"/>
    <property type="match status" value="1"/>
</dbReference>
<feature type="domain" description="Polymerase nucleotidyl transferase" evidence="10">
    <location>
        <begin position="16"/>
        <end position="102"/>
    </location>
</feature>
<dbReference type="Proteomes" id="UP000317371">
    <property type="component" value="Unassembled WGS sequence"/>
</dbReference>
<keyword evidence="12" id="KW-1185">Reference proteome</keyword>
<evidence type="ECO:0000256" key="3">
    <source>
        <dbReference type="ARBA" id="ARBA00022679"/>
    </source>
</evidence>
<keyword evidence="3" id="KW-0808">Transferase</keyword>
<dbReference type="InterPro" id="IPR002934">
    <property type="entry name" value="Polymerase_NTP_transf_dom"/>
</dbReference>
<evidence type="ECO:0000313" key="11">
    <source>
        <dbReference type="EMBL" id="TQE94458.1"/>
    </source>
</evidence>
<evidence type="ECO:0000259" key="10">
    <source>
        <dbReference type="Pfam" id="PF01909"/>
    </source>
</evidence>
<dbReference type="GO" id="GO:0016779">
    <property type="term" value="F:nucleotidyltransferase activity"/>
    <property type="evidence" value="ECO:0007669"/>
    <property type="project" value="UniProtKB-KW"/>
</dbReference>
<keyword evidence="2" id="KW-1277">Toxin-antitoxin system</keyword>
<dbReference type="OrthoDB" id="9809668at2"/>
<dbReference type="AlphaFoldDB" id="A0A540VCG5"/>
<evidence type="ECO:0000256" key="1">
    <source>
        <dbReference type="ARBA" id="ARBA00001946"/>
    </source>
</evidence>
<keyword evidence="8" id="KW-0460">Magnesium</keyword>
<keyword evidence="7" id="KW-0067">ATP-binding</keyword>
<dbReference type="InterPro" id="IPR052038">
    <property type="entry name" value="Type-VII_TA_antitoxin"/>
</dbReference>
<dbReference type="Gene3D" id="3.30.460.10">
    <property type="entry name" value="Beta Polymerase, domain 2"/>
    <property type="match status" value="1"/>
</dbReference>
<dbReference type="CDD" id="cd05403">
    <property type="entry name" value="NT_KNTase_like"/>
    <property type="match status" value="1"/>
</dbReference>
<dbReference type="EMBL" id="VIGC01000024">
    <property type="protein sequence ID" value="TQE94458.1"/>
    <property type="molecule type" value="Genomic_DNA"/>
</dbReference>
<evidence type="ECO:0000256" key="7">
    <source>
        <dbReference type="ARBA" id="ARBA00022840"/>
    </source>
</evidence>
<evidence type="ECO:0000313" key="12">
    <source>
        <dbReference type="Proteomes" id="UP000317371"/>
    </source>
</evidence>
<proteinExistence type="inferred from homology"/>
<dbReference type="GO" id="GO:0005524">
    <property type="term" value="F:ATP binding"/>
    <property type="evidence" value="ECO:0007669"/>
    <property type="project" value="UniProtKB-KW"/>
</dbReference>
<comment type="similarity">
    <text evidence="9">Belongs to the MntA antitoxin family.</text>
</comment>
<evidence type="ECO:0000256" key="5">
    <source>
        <dbReference type="ARBA" id="ARBA00022723"/>
    </source>
</evidence>
<dbReference type="InterPro" id="IPR043519">
    <property type="entry name" value="NT_sf"/>
</dbReference>
<evidence type="ECO:0000256" key="2">
    <source>
        <dbReference type="ARBA" id="ARBA00022649"/>
    </source>
</evidence>
<organism evidence="11 12">
    <name type="scientific">Litorilinea aerophila</name>
    <dbReference type="NCBI Taxonomy" id="1204385"/>
    <lineage>
        <taxon>Bacteria</taxon>
        <taxon>Bacillati</taxon>
        <taxon>Chloroflexota</taxon>
        <taxon>Caldilineae</taxon>
        <taxon>Caldilineales</taxon>
        <taxon>Caldilineaceae</taxon>
        <taxon>Litorilinea</taxon>
    </lineage>
</organism>
<evidence type="ECO:0000256" key="4">
    <source>
        <dbReference type="ARBA" id="ARBA00022695"/>
    </source>
</evidence>
<dbReference type="InParanoid" id="A0A540VCG5"/>
<gene>
    <name evidence="11" type="ORF">FKZ61_16980</name>
</gene>
<keyword evidence="4" id="KW-0548">Nucleotidyltransferase</keyword>
<comment type="caution">
    <text evidence="11">The sequence shown here is derived from an EMBL/GenBank/DDBJ whole genome shotgun (WGS) entry which is preliminary data.</text>
</comment>
<keyword evidence="5" id="KW-0479">Metal-binding</keyword>
<comment type="cofactor">
    <cofactor evidence="1">
        <name>Mg(2+)</name>
        <dbReference type="ChEBI" id="CHEBI:18420"/>
    </cofactor>
</comment>
<dbReference type="PANTHER" id="PTHR33571:SF12">
    <property type="entry name" value="BSL3053 PROTEIN"/>
    <property type="match status" value="1"/>
</dbReference>
<evidence type="ECO:0000256" key="8">
    <source>
        <dbReference type="ARBA" id="ARBA00022842"/>
    </source>
</evidence>
<name>A0A540VCG5_9CHLR</name>
<dbReference type="PANTHER" id="PTHR33571">
    <property type="entry name" value="SSL8005 PROTEIN"/>
    <property type="match status" value="1"/>
</dbReference>
<sequence>MQEDVSDLQALRELVAPACKQFGVKELKLFGSHARGDSSVASDYDFVVTFDKAPTGTDRRSDRFFGLLFYLEEHLGRQVDLLEQEAIRNPYLLQAIERDKKLLYAA</sequence>
<evidence type="ECO:0000256" key="9">
    <source>
        <dbReference type="ARBA" id="ARBA00038276"/>
    </source>
</evidence>
<reference evidence="11 12" key="1">
    <citation type="submission" date="2019-06" db="EMBL/GenBank/DDBJ databases">
        <title>Genome sequence of Litorilinea aerophila BAA-2444.</title>
        <authorList>
            <person name="Maclea K.S."/>
            <person name="Maurais E.G."/>
            <person name="Iannazzi L.C."/>
        </authorList>
    </citation>
    <scope>NUCLEOTIDE SEQUENCE [LARGE SCALE GENOMIC DNA]</scope>
    <source>
        <strain evidence="11 12">ATCC BAA-2444</strain>
    </source>
</reference>
<evidence type="ECO:0000256" key="6">
    <source>
        <dbReference type="ARBA" id="ARBA00022741"/>
    </source>
</evidence>
<dbReference type="SUPFAM" id="SSF81301">
    <property type="entry name" value="Nucleotidyltransferase"/>
    <property type="match status" value="1"/>
</dbReference>
<protein>
    <recommendedName>
        <fullName evidence="10">Polymerase nucleotidyl transferase domain-containing protein</fullName>
    </recommendedName>
</protein>